<comment type="similarity">
    <text evidence="2 10">Belongs to the LolA family.</text>
</comment>
<dbReference type="Proteomes" id="UP001155604">
    <property type="component" value="Unassembled WGS sequence"/>
</dbReference>
<name>A0A9X2WU63_9GAMM</name>
<keyword evidence="7 10" id="KW-0574">Periplasm</keyword>
<feature type="chain" id="PRO_5041030178" description="Outer-membrane lipoprotein carrier protein" evidence="10">
    <location>
        <begin position="23"/>
        <end position="208"/>
    </location>
</feature>
<comment type="function">
    <text evidence="10">Participates in the translocation of lipoproteins from the inner membrane to the outer membrane. Only forms a complex with a lipoprotein if the residue after the N-terminal Cys is not an aspartate (The Asp acts as a targeting signal to indicate that the lipoprotein should stay in the inner membrane).</text>
</comment>
<dbReference type="NCBIfam" id="TIGR00547">
    <property type="entry name" value="lolA"/>
    <property type="match status" value="1"/>
</dbReference>
<dbReference type="Gene3D" id="2.50.20.10">
    <property type="entry name" value="Lipoprotein localisation LolA/LolB/LppX"/>
    <property type="match status" value="1"/>
</dbReference>
<dbReference type="AlphaFoldDB" id="A0A9X2WU63"/>
<sequence length="208" mass="23220" precursor="true">MKKRLCAVLLASPLLFSAAVFADDAQQLRDKLIGTASLKADFKQTVTDVNKKIIQTGSGIFALAYPNQFYWHLTQPDESQIVADGKDLWIYNPFAEEVVIMDFAEAINASPIALLVHRDDATWSQYSVTKQQDCYEIKPKAIDSGILSVKVCFKNAQLANFNVADDKGNLSQFDLSNQQAITDKDKALFSFVLPDNVDVDDQRRKTAH</sequence>
<dbReference type="GO" id="GO:0042953">
    <property type="term" value="P:lipoprotein transport"/>
    <property type="evidence" value="ECO:0007669"/>
    <property type="project" value="InterPro"/>
</dbReference>
<comment type="subcellular location">
    <subcellularLocation>
        <location evidence="1 10">Periplasm</location>
    </subcellularLocation>
</comment>
<dbReference type="RefSeq" id="WP_259509825.1">
    <property type="nucleotide sequence ID" value="NZ_JAMTCC010000013.1"/>
</dbReference>
<evidence type="ECO:0000256" key="9">
    <source>
        <dbReference type="ARBA" id="ARBA00023186"/>
    </source>
</evidence>
<evidence type="ECO:0000256" key="2">
    <source>
        <dbReference type="ARBA" id="ARBA00007615"/>
    </source>
</evidence>
<dbReference type="HAMAP" id="MF_00240">
    <property type="entry name" value="LolA"/>
    <property type="match status" value="1"/>
</dbReference>
<keyword evidence="12" id="KW-1185">Reference proteome</keyword>
<dbReference type="GO" id="GO:0044874">
    <property type="term" value="P:lipoprotein localization to outer membrane"/>
    <property type="evidence" value="ECO:0007669"/>
    <property type="project" value="UniProtKB-UniRule"/>
</dbReference>
<dbReference type="GO" id="GO:0030288">
    <property type="term" value="C:outer membrane-bounded periplasmic space"/>
    <property type="evidence" value="ECO:0007669"/>
    <property type="project" value="TreeGrafter"/>
</dbReference>
<dbReference type="EMBL" id="JAMTCC010000013">
    <property type="protein sequence ID" value="MCT7945607.1"/>
    <property type="molecule type" value="Genomic_DNA"/>
</dbReference>
<organism evidence="11 12">
    <name type="scientific">Shewanella septentrionalis</name>
    <dbReference type="NCBI Taxonomy" id="2952223"/>
    <lineage>
        <taxon>Bacteria</taxon>
        <taxon>Pseudomonadati</taxon>
        <taxon>Pseudomonadota</taxon>
        <taxon>Gammaproteobacteria</taxon>
        <taxon>Alteromonadales</taxon>
        <taxon>Shewanellaceae</taxon>
        <taxon>Shewanella</taxon>
    </lineage>
</organism>
<evidence type="ECO:0000313" key="11">
    <source>
        <dbReference type="EMBL" id="MCT7945607.1"/>
    </source>
</evidence>
<evidence type="ECO:0000313" key="12">
    <source>
        <dbReference type="Proteomes" id="UP001155604"/>
    </source>
</evidence>
<gene>
    <name evidence="10 11" type="primary">lolA</name>
    <name evidence="11" type="ORF">NE536_09535</name>
</gene>
<dbReference type="PANTHER" id="PTHR35869:SF1">
    <property type="entry name" value="OUTER-MEMBRANE LIPOPROTEIN CARRIER PROTEIN"/>
    <property type="match status" value="1"/>
</dbReference>
<evidence type="ECO:0000256" key="8">
    <source>
        <dbReference type="ARBA" id="ARBA00022927"/>
    </source>
</evidence>
<reference evidence="11" key="1">
    <citation type="journal article" date="2023" name="Int. J. Syst. Evol. Microbiol.">
        <title>&lt;i&gt;Shewanella septentrionalis&lt;/i&gt; sp. nov. and &lt;i&gt;Shewanella holmiensis&lt;/i&gt; sp. nov., isolated from Baltic Sea water and sediments.</title>
        <authorList>
            <person name="Martin-Rodriguez A.J."/>
            <person name="Thorell K."/>
            <person name="Joffre E."/>
            <person name="Jensie-Markopoulos S."/>
            <person name="Moore E.R.B."/>
            <person name="Sjoling A."/>
        </authorList>
    </citation>
    <scope>NUCLEOTIDE SEQUENCE</scope>
    <source>
        <strain evidence="11">SP1W3</strain>
    </source>
</reference>
<feature type="signal peptide" evidence="10">
    <location>
        <begin position="1"/>
        <end position="22"/>
    </location>
</feature>
<evidence type="ECO:0000256" key="6">
    <source>
        <dbReference type="ARBA" id="ARBA00022729"/>
    </source>
</evidence>
<evidence type="ECO:0000256" key="4">
    <source>
        <dbReference type="ARBA" id="ARBA00014035"/>
    </source>
</evidence>
<comment type="caution">
    <text evidence="11">The sequence shown here is derived from an EMBL/GenBank/DDBJ whole genome shotgun (WGS) entry which is preliminary data.</text>
</comment>
<dbReference type="CDD" id="cd16325">
    <property type="entry name" value="LolA"/>
    <property type="match status" value="1"/>
</dbReference>
<evidence type="ECO:0000256" key="3">
    <source>
        <dbReference type="ARBA" id="ARBA00011245"/>
    </source>
</evidence>
<evidence type="ECO:0000256" key="1">
    <source>
        <dbReference type="ARBA" id="ARBA00004418"/>
    </source>
</evidence>
<evidence type="ECO:0000256" key="7">
    <source>
        <dbReference type="ARBA" id="ARBA00022764"/>
    </source>
</evidence>
<dbReference type="InterPro" id="IPR004564">
    <property type="entry name" value="OM_lipoprot_carrier_LolA-like"/>
</dbReference>
<keyword evidence="8 10" id="KW-0653">Protein transport</keyword>
<dbReference type="InterPro" id="IPR018323">
    <property type="entry name" value="OM_lipoprot_carrier_LolA_Pbac"/>
</dbReference>
<keyword evidence="6 10" id="KW-0732">Signal</keyword>
<dbReference type="InterPro" id="IPR029046">
    <property type="entry name" value="LolA/LolB/LppX"/>
</dbReference>
<comment type="subunit">
    <text evidence="3 10">Monomer.</text>
</comment>
<keyword evidence="9 10" id="KW-0143">Chaperone</keyword>
<evidence type="ECO:0000256" key="5">
    <source>
        <dbReference type="ARBA" id="ARBA00022448"/>
    </source>
</evidence>
<dbReference type="PANTHER" id="PTHR35869">
    <property type="entry name" value="OUTER-MEMBRANE LIPOPROTEIN CARRIER PROTEIN"/>
    <property type="match status" value="1"/>
</dbReference>
<evidence type="ECO:0000256" key="10">
    <source>
        <dbReference type="HAMAP-Rule" id="MF_00240"/>
    </source>
</evidence>
<accession>A0A9X2WU63</accession>
<protein>
    <recommendedName>
        <fullName evidence="4 10">Outer-membrane lipoprotein carrier protein</fullName>
    </recommendedName>
</protein>
<keyword evidence="5 10" id="KW-0813">Transport</keyword>
<keyword evidence="11" id="KW-0449">Lipoprotein</keyword>
<proteinExistence type="inferred from homology"/>
<dbReference type="SUPFAM" id="SSF89392">
    <property type="entry name" value="Prokaryotic lipoproteins and lipoprotein localization factors"/>
    <property type="match status" value="1"/>
</dbReference>
<dbReference type="Pfam" id="PF03548">
    <property type="entry name" value="LolA"/>
    <property type="match status" value="1"/>
</dbReference>